<keyword evidence="2" id="KW-1185">Reference proteome</keyword>
<sequence>MVKEVAEATEVIVVEITVKEVAVEKVMEIVGVEIMVVEVVEVTRQSQEKEISEALRPSPFGVAL</sequence>
<evidence type="ECO:0000313" key="1">
    <source>
        <dbReference type="EMBL" id="PCH38804.1"/>
    </source>
</evidence>
<dbReference type="EMBL" id="KB467943">
    <property type="protein sequence ID" value="PCH38804.1"/>
    <property type="molecule type" value="Genomic_DNA"/>
</dbReference>
<accession>A0A2H3JQ85</accession>
<name>A0A2H3JQ85_WOLCO</name>
<gene>
    <name evidence="1" type="ORF">WOLCODRAFT_158339</name>
</gene>
<evidence type="ECO:0000313" key="2">
    <source>
        <dbReference type="Proteomes" id="UP000218811"/>
    </source>
</evidence>
<organism evidence="1 2">
    <name type="scientific">Wolfiporia cocos (strain MD-104)</name>
    <name type="common">Brown rot fungus</name>
    <dbReference type="NCBI Taxonomy" id="742152"/>
    <lineage>
        <taxon>Eukaryota</taxon>
        <taxon>Fungi</taxon>
        <taxon>Dikarya</taxon>
        <taxon>Basidiomycota</taxon>
        <taxon>Agaricomycotina</taxon>
        <taxon>Agaricomycetes</taxon>
        <taxon>Polyporales</taxon>
        <taxon>Phaeolaceae</taxon>
        <taxon>Wolfiporia</taxon>
    </lineage>
</organism>
<dbReference type="AlphaFoldDB" id="A0A2H3JQ85"/>
<reference evidence="1 2" key="1">
    <citation type="journal article" date="2012" name="Science">
        <title>The Paleozoic origin of enzymatic lignin decomposition reconstructed from 31 fungal genomes.</title>
        <authorList>
            <person name="Floudas D."/>
            <person name="Binder M."/>
            <person name="Riley R."/>
            <person name="Barry K."/>
            <person name="Blanchette R.A."/>
            <person name="Henrissat B."/>
            <person name="Martinez A.T."/>
            <person name="Otillar R."/>
            <person name="Spatafora J.W."/>
            <person name="Yadav J.S."/>
            <person name="Aerts A."/>
            <person name="Benoit I."/>
            <person name="Boyd A."/>
            <person name="Carlson A."/>
            <person name="Copeland A."/>
            <person name="Coutinho P.M."/>
            <person name="de Vries R.P."/>
            <person name="Ferreira P."/>
            <person name="Findley K."/>
            <person name="Foster B."/>
            <person name="Gaskell J."/>
            <person name="Glotzer D."/>
            <person name="Gorecki P."/>
            <person name="Heitman J."/>
            <person name="Hesse C."/>
            <person name="Hori C."/>
            <person name="Igarashi K."/>
            <person name="Jurgens J.A."/>
            <person name="Kallen N."/>
            <person name="Kersten P."/>
            <person name="Kohler A."/>
            <person name="Kuees U."/>
            <person name="Kumar T.K.A."/>
            <person name="Kuo A."/>
            <person name="LaButti K."/>
            <person name="Larrondo L.F."/>
            <person name="Lindquist E."/>
            <person name="Ling A."/>
            <person name="Lombard V."/>
            <person name="Lucas S."/>
            <person name="Lundell T."/>
            <person name="Martin R."/>
            <person name="McLaughlin D.J."/>
            <person name="Morgenstern I."/>
            <person name="Morin E."/>
            <person name="Murat C."/>
            <person name="Nagy L.G."/>
            <person name="Nolan M."/>
            <person name="Ohm R.A."/>
            <person name="Patyshakuliyeva A."/>
            <person name="Rokas A."/>
            <person name="Ruiz-Duenas F.J."/>
            <person name="Sabat G."/>
            <person name="Salamov A."/>
            <person name="Samejima M."/>
            <person name="Schmutz J."/>
            <person name="Slot J.C."/>
            <person name="St John F."/>
            <person name="Stenlid J."/>
            <person name="Sun H."/>
            <person name="Sun S."/>
            <person name="Syed K."/>
            <person name="Tsang A."/>
            <person name="Wiebenga A."/>
            <person name="Young D."/>
            <person name="Pisabarro A."/>
            <person name="Eastwood D.C."/>
            <person name="Martin F."/>
            <person name="Cullen D."/>
            <person name="Grigoriev I.V."/>
            <person name="Hibbett D.S."/>
        </authorList>
    </citation>
    <scope>NUCLEOTIDE SEQUENCE [LARGE SCALE GENOMIC DNA]</scope>
    <source>
        <strain evidence="1 2">MD-104</strain>
    </source>
</reference>
<protein>
    <submittedName>
        <fullName evidence="1">Uncharacterized protein</fullName>
    </submittedName>
</protein>
<dbReference type="Proteomes" id="UP000218811">
    <property type="component" value="Unassembled WGS sequence"/>
</dbReference>
<proteinExistence type="predicted"/>